<dbReference type="InterPro" id="IPR001387">
    <property type="entry name" value="Cro/C1-type_HTH"/>
</dbReference>
<organism evidence="4 5">
    <name type="scientific">Flavonifractor plautii</name>
    <name type="common">Fusobacterium plautii</name>
    <dbReference type="NCBI Taxonomy" id="292800"/>
    <lineage>
        <taxon>Bacteria</taxon>
        <taxon>Bacillati</taxon>
        <taxon>Bacillota</taxon>
        <taxon>Clostridia</taxon>
        <taxon>Eubacteriales</taxon>
        <taxon>Oscillospiraceae</taxon>
        <taxon>Flavonifractor</taxon>
    </lineage>
</organism>
<dbReference type="Proteomes" id="UP000429811">
    <property type="component" value="Unassembled WGS sequence"/>
</dbReference>
<dbReference type="SUPFAM" id="SSF47413">
    <property type="entry name" value="lambda repressor-like DNA-binding domains"/>
    <property type="match status" value="1"/>
</dbReference>
<proteinExistence type="predicted"/>
<dbReference type="PROSITE" id="PS50943">
    <property type="entry name" value="HTH_CROC1"/>
    <property type="match status" value="1"/>
</dbReference>
<keyword evidence="1" id="KW-0238">DNA-binding</keyword>
<dbReference type="InterPro" id="IPR010982">
    <property type="entry name" value="Lambda_DNA-bd_dom_sf"/>
</dbReference>
<gene>
    <name evidence="4" type="ORF">GKE90_14200</name>
</gene>
<sequence length="119" mass="13336">MLENGKSSPRLTAPKEKEQTSSASYNIQGIFGRNLKQKRLEKGMTQEQLAEKAGVSTDTVKRYESGKYDGIRLDMAWYMANALDTPLQALLPPPSCSPEQLLCEAETLIHTVRELYTTK</sequence>
<dbReference type="AlphaFoldDB" id="A0A6I2RLF9"/>
<dbReference type="EMBL" id="WKPO01000021">
    <property type="protein sequence ID" value="MSB49833.1"/>
    <property type="molecule type" value="Genomic_DNA"/>
</dbReference>
<dbReference type="PANTHER" id="PTHR46558">
    <property type="entry name" value="TRACRIPTIONAL REGULATORY PROTEIN-RELATED-RELATED"/>
    <property type="match status" value="1"/>
</dbReference>
<protein>
    <submittedName>
        <fullName evidence="4">Helix-turn-helix domain-containing protein</fullName>
    </submittedName>
</protein>
<feature type="domain" description="HTH cro/C1-type" evidence="3">
    <location>
        <begin position="35"/>
        <end position="90"/>
    </location>
</feature>
<evidence type="ECO:0000313" key="4">
    <source>
        <dbReference type="EMBL" id="MSB49833.1"/>
    </source>
</evidence>
<dbReference type="Gene3D" id="1.10.260.40">
    <property type="entry name" value="lambda repressor-like DNA-binding domains"/>
    <property type="match status" value="1"/>
</dbReference>
<evidence type="ECO:0000256" key="1">
    <source>
        <dbReference type="ARBA" id="ARBA00023125"/>
    </source>
</evidence>
<feature type="compositionally biased region" description="Polar residues" evidence="2">
    <location>
        <begin position="1"/>
        <end position="10"/>
    </location>
</feature>
<evidence type="ECO:0000256" key="2">
    <source>
        <dbReference type="SAM" id="MobiDB-lite"/>
    </source>
</evidence>
<feature type="region of interest" description="Disordered" evidence="2">
    <location>
        <begin position="1"/>
        <end position="23"/>
    </location>
</feature>
<comment type="caution">
    <text evidence="4">The sequence shown here is derived from an EMBL/GenBank/DDBJ whole genome shotgun (WGS) entry which is preliminary data.</text>
</comment>
<reference evidence="4 5" key="1">
    <citation type="journal article" date="2019" name="Nat. Med.">
        <title>A library of human gut bacterial isolates paired with longitudinal multiomics data enables mechanistic microbiome research.</title>
        <authorList>
            <person name="Poyet M."/>
            <person name="Groussin M."/>
            <person name="Gibbons S.M."/>
            <person name="Avila-Pacheco J."/>
            <person name="Jiang X."/>
            <person name="Kearney S.M."/>
            <person name="Perrotta A.R."/>
            <person name="Berdy B."/>
            <person name="Zhao S."/>
            <person name="Lieberman T.D."/>
            <person name="Swanson P.K."/>
            <person name="Smith M."/>
            <person name="Roesemann S."/>
            <person name="Alexander J.E."/>
            <person name="Rich S.A."/>
            <person name="Livny J."/>
            <person name="Vlamakis H."/>
            <person name="Clish C."/>
            <person name="Bullock K."/>
            <person name="Deik A."/>
            <person name="Scott J."/>
            <person name="Pierce K.A."/>
            <person name="Xavier R.J."/>
            <person name="Alm E.J."/>
        </authorList>
    </citation>
    <scope>NUCLEOTIDE SEQUENCE [LARGE SCALE GENOMIC DNA]</scope>
    <source>
        <strain evidence="4 5">BIOML-A5</strain>
    </source>
</reference>
<evidence type="ECO:0000259" key="3">
    <source>
        <dbReference type="PROSITE" id="PS50943"/>
    </source>
</evidence>
<dbReference type="PANTHER" id="PTHR46558:SF3">
    <property type="entry name" value="TRANSCRIPTIONAL REGULATOR"/>
    <property type="match status" value="1"/>
</dbReference>
<dbReference type="CDD" id="cd00093">
    <property type="entry name" value="HTH_XRE"/>
    <property type="match status" value="1"/>
</dbReference>
<accession>A0A6I2RLF9</accession>
<evidence type="ECO:0000313" key="5">
    <source>
        <dbReference type="Proteomes" id="UP000429811"/>
    </source>
</evidence>
<dbReference type="GO" id="GO:0003677">
    <property type="term" value="F:DNA binding"/>
    <property type="evidence" value="ECO:0007669"/>
    <property type="project" value="UniProtKB-KW"/>
</dbReference>
<name>A0A6I2RLF9_FLAPL</name>
<dbReference type="SMART" id="SM00530">
    <property type="entry name" value="HTH_XRE"/>
    <property type="match status" value="1"/>
</dbReference>
<dbReference type="Pfam" id="PF01381">
    <property type="entry name" value="HTH_3"/>
    <property type="match status" value="1"/>
</dbReference>